<protein>
    <submittedName>
        <fullName evidence="1">Uncharacterized protein</fullName>
    </submittedName>
</protein>
<dbReference type="EMBL" id="GBXM01027175">
    <property type="protein sequence ID" value="JAH81402.1"/>
    <property type="molecule type" value="Transcribed_RNA"/>
</dbReference>
<evidence type="ECO:0000313" key="1">
    <source>
        <dbReference type="EMBL" id="JAH81402.1"/>
    </source>
</evidence>
<name>A0A0E9VTM3_ANGAN</name>
<reference evidence="1" key="1">
    <citation type="submission" date="2014-11" db="EMBL/GenBank/DDBJ databases">
        <authorList>
            <person name="Amaro Gonzalez C."/>
        </authorList>
    </citation>
    <scope>NUCLEOTIDE SEQUENCE</scope>
</reference>
<organism evidence="1">
    <name type="scientific">Anguilla anguilla</name>
    <name type="common">European freshwater eel</name>
    <name type="synonym">Muraena anguilla</name>
    <dbReference type="NCBI Taxonomy" id="7936"/>
    <lineage>
        <taxon>Eukaryota</taxon>
        <taxon>Metazoa</taxon>
        <taxon>Chordata</taxon>
        <taxon>Craniata</taxon>
        <taxon>Vertebrata</taxon>
        <taxon>Euteleostomi</taxon>
        <taxon>Actinopterygii</taxon>
        <taxon>Neopterygii</taxon>
        <taxon>Teleostei</taxon>
        <taxon>Anguilliformes</taxon>
        <taxon>Anguillidae</taxon>
        <taxon>Anguilla</taxon>
    </lineage>
</organism>
<sequence>MVTVLLFYNEMFPCVFVVESTEKLLNLF</sequence>
<proteinExistence type="predicted"/>
<dbReference type="AlphaFoldDB" id="A0A0E9VTM3"/>
<accession>A0A0E9VTM3</accession>
<reference evidence="1" key="2">
    <citation type="journal article" date="2015" name="Fish Shellfish Immunol.">
        <title>Early steps in the European eel (Anguilla anguilla)-Vibrio vulnificus interaction in the gills: Role of the RtxA13 toxin.</title>
        <authorList>
            <person name="Callol A."/>
            <person name="Pajuelo D."/>
            <person name="Ebbesson L."/>
            <person name="Teles M."/>
            <person name="MacKenzie S."/>
            <person name="Amaro C."/>
        </authorList>
    </citation>
    <scope>NUCLEOTIDE SEQUENCE</scope>
</reference>